<keyword evidence="1" id="KW-0472">Membrane</keyword>
<keyword evidence="3" id="KW-1185">Reference proteome</keyword>
<feature type="transmembrane region" description="Helical" evidence="1">
    <location>
        <begin position="69"/>
        <end position="89"/>
    </location>
</feature>
<organism evidence="2 3">
    <name type="scientific">Chitinophaga japonensis</name>
    <name type="common">Flexibacter japonensis</name>
    <dbReference type="NCBI Taxonomy" id="104662"/>
    <lineage>
        <taxon>Bacteria</taxon>
        <taxon>Pseudomonadati</taxon>
        <taxon>Bacteroidota</taxon>
        <taxon>Chitinophagia</taxon>
        <taxon>Chitinophagales</taxon>
        <taxon>Chitinophagaceae</taxon>
        <taxon>Chitinophaga</taxon>
    </lineage>
</organism>
<evidence type="ECO:0000313" key="3">
    <source>
        <dbReference type="Proteomes" id="UP000316778"/>
    </source>
</evidence>
<protein>
    <recommendedName>
        <fullName evidence="4">DoxX-like protein</fullName>
    </recommendedName>
</protein>
<comment type="caution">
    <text evidence="2">The sequence shown here is derived from an EMBL/GenBank/DDBJ whole genome shotgun (WGS) entry which is preliminary data.</text>
</comment>
<reference evidence="2 3" key="1">
    <citation type="journal article" date="2013" name="Stand. Genomic Sci.">
        <title>Genomic Encyclopedia of Type Strains, Phase I: The one thousand microbial genomes (KMG-I) project.</title>
        <authorList>
            <person name="Kyrpides N.C."/>
            <person name="Woyke T."/>
            <person name="Eisen J.A."/>
            <person name="Garrity G."/>
            <person name="Lilburn T.G."/>
            <person name="Beck B.J."/>
            <person name="Whitman W.B."/>
            <person name="Hugenholtz P."/>
            <person name="Klenk H.P."/>
        </authorList>
    </citation>
    <scope>NUCLEOTIDE SEQUENCE [LARGE SCALE GENOMIC DNA]</scope>
    <source>
        <strain evidence="2 3">DSM 13484</strain>
    </source>
</reference>
<dbReference type="EMBL" id="VLLG01000002">
    <property type="protein sequence ID" value="TWI92170.1"/>
    <property type="molecule type" value="Genomic_DNA"/>
</dbReference>
<evidence type="ECO:0000256" key="1">
    <source>
        <dbReference type="SAM" id="Phobius"/>
    </source>
</evidence>
<evidence type="ECO:0000313" key="2">
    <source>
        <dbReference type="EMBL" id="TWI92170.1"/>
    </source>
</evidence>
<keyword evidence="1" id="KW-0812">Transmembrane</keyword>
<feature type="transmembrane region" description="Helical" evidence="1">
    <location>
        <begin position="42"/>
        <end position="64"/>
    </location>
</feature>
<proteinExistence type="predicted"/>
<gene>
    <name evidence="2" type="ORF">LX66_1553</name>
</gene>
<name>A0A562TH70_CHIJA</name>
<dbReference type="AlphaFoldDB" id="A0A562TH70"/>
<evidence type="ECO:0008006" key="4">
    <source>
        <dbReference type="Google" id="ProtNLM"/>
    </source>
</evidence>
<dbReference type="RefSeq" id="WP_145711449.1">
    <property type="nucleotide sequence ID" value="NZ_BAAAFY010000001.1"/>
</dbReference>
<keyword evidence="1" id="KW-1133">Transmembrane helix</keyword>
<dbReference type="Proteomes" id="UP000316778">
    <property type="component" value="Unassembled WGS sequence"/>
</dbReference>
<accession>A0A562TH70</accession>
<feature type="transmembrane region" description="Helical" evidence="1">
    <location>
        <begin position="95"/>
        <end position="113"/>
    </location>
</feature>
<sequence>MAKSIISLILLLVSVFLAFKHGWDTLNYKNNPASLKMMSELGISASIIPFFGAFTIGIGILLLIPKTFFLGNVLNAISIVVIMALAIRAGNFKMAFIEIPFLIIPLVMIWLKYPFVKTAV</sequence>
<dbReference type="OrthoDB" id="826196at2"/>